<keyword evidence="2" id="KW-1185">Reference proteome</keyword>
<protein>
    <submittedName>
        <fullName evidence="1">Uncharacterized protein</fullName>
    </submittedName>
</protein>
<proteinExistence type="predicted"/>
<dbReference type="Proteomes" id="UP001209878">
    <property type="component" value="Unassembled WGS sequence"/>
</dbReference>
<dbReference type="AlphaFoldDB" id="A0AAD9KLB4"/>
<gene>
    <name evidence="1" type="ORF">NP493_961g01002</name>
</gene>
<sequence>MVCIFCDIHINNNFLSSFVFSLQYLCQKKPQNKSTYNWISESVQDLILCRCICGYCNVLCTRNLNLIELFHRPHRVPQTFFPQLLNKSTFDGCCMWWCYCTQEICILLHHLRAPKTQSNTGDLVFEKIP</sequence>
<accession>A0AAD9KLB4</accession>
<name>A0AAD9KLB4_RIDPI</name>
<evidence type="ECO:0000313" key="2">
    <source>
        <dbReference type="Proteomes" id="UP001209878"/>
    </source>
</evidence>
<dbReference type="EMBL" id="JAODUO010000959">
    <property type="protein sequence ID" value="KAK2172468.1"/>
    <property type="molecule type" value="Genomic_DNA"/>
</dbReference>
<comment type="caution">
    <text evidence="1">The sequence shown here is derived from an EMBL/GenBank/DDBJ whole genome shotgun (WGS) entry which is preliminary data.</text>
</comment>
<evidence type="ECO:0000313" key="1">
    <source>
        <dbReference type="EMBL" id="KAK2172468.1"/>
    </source>
</evidence>
<organism evidence="1 2">
    <name type="scientific">Ridgeia piscesae</name>
    <name type="common">Tubeworm</name>
    <dbReference type="NCBI Taxonomy" id="27915"/>
    <lineage>
        <taxon>Eukaryota</taxon>
        <taxon>Metazoa</taxon>
        <taxon>Spiralia</taxon>
        <taxon>Lophotrochozoa</taxon>
        <taxon>Annelida</taxon>
        <taxon>Polychaeta</taxon>
        <taxon>Sedentaria</taxon>
        <taxon>Canalipalpata</taxon>
        <taxon>Sabellida</taxon>
        <taxon>Siboglinidae</taxon>
        <taxon>Ridgeia</taxon>
    </lineage>
</organism>
<reference evidence="1" key="1">
    <citation type="journal article" date="2023" name="Mol. Biol. Evol.">
        <title>Third-Generation Sequencing Reveals the Adaptive Role of the Epigenome in Three Deep-Sea Polychaetes.</title>
        <authorList>
            <person name="Perez M."/>
            <person name="Aroh O."/>
            <person name="Sun Y."/>
            <person name="Lan Y."/>
            <person name="Juniper S.K."/>
            <person name="Young C.R."/>
            <person name="Angers B."/>
            <person name="Qian P.Y."/>
        </authorList>
    </citation>
    <scope>NUCLEOTIDE SEQUENCE</scope>
    <source>
        <strain evidence="1">R07B-5</strain>
    </source>
</reference>